<keyword evidence="7" id="KW-1185">Reference proteome</keyword>
<gene>
    <name evidence="6" type="ORF">SAMN05216241_10790</name>
</gene>
<dbReference type="SUPFAM" id="SSF52317">
    <property type="entry name" value="Class I glutamine amidotransferase-like"/>
    <property type="match status" value="1"/>
</dbReference>
<dbReference type="GO" id="GO:0005829">
    <property type="term" value="C:cytosol"/>
    <property type="evidence" value="ECO:0007669"/>
    <property type="project" value="TreeGrafter"/>
</dbReference>
<evidence type="ECO:0000256" key="2">
    <source>
        <dbReference type="ARBA" id="ARBA00052718"/>
    </source>
</evidence>
<dbReference type="InterPro" id="IPR011697">
    <property type="entry name" value="Peptidase_C26"/>
</dbReference>
<proteinExistence type="inferred from homology"/>
<dbReference type="Pfam" id="PF07722">
    <property type="entry name" value="Peptidase_C26"/>
    <property type="match status" value="1"/>
</dbReference>
<dbReference type="OrthoDB" id="9813383at2"/>
<dbReference type="GO" id="GO:0033969">
    <property type="term" value="F:gamma-glutamyl-gamma-aminobutyrate hydrolase activity"/>
    <property type="evidence" value="ECO:0007669"/>
    <property type="project" value="UniProtKB-EC"/>
</dbReference>
<comment type="catalytic activity">
    <reaction evidence="2">
        <text>4-(gamma-L-glutamylamino)butanoate + H2O = 4-aminobutanoate + L-glutamate</text>
        <dbReference type="Rhea" id="RHEA:19737"/>
        <dbReference type="ChEBI" id="CHEBI:15377"/>
        <dbReference type="ChEBI" id="CHEBI:29985"/>
        <dbReference type="ChEBI" id="CHEBI:58800"/>
        <dbReference type="ChEBI" id="CHEBI:59888"/>
        <dbReference type="EC" id="3.5.1.94"/>
    </reaction>
</comment>
<evidence type="ECO:0000256" key="1">
    <source>
        <dbReference type="ARBA" id="ARBA00011083"/>
    </source>
</evidence>
<keyword evidence="6" id="KW-0378">Hydrolase</keyword>
<evidence type="ECO:0000256" key="5">
    <source>
        <dbReference type="ARBA" id="ARBA00066788"/>
    </source>
</evidence>
<comment type="pathway">
    <text evidence="4">Amine and polyamine degradation; putrescine degradation; 4-aminobutanoate from putrescine: step 4/4.</text>
</comment>
<dbReference type="AlphaFoldDB" id="A0A1G7SP11"/>
<dbReference type="GO" id="GO:0006598">
    <property type="term" value="P:polyamine catabolic process"/>
    <property type="evidence" value="ECO:0007669"/>
    <property type="project" value="TreeGrafter"/>
</dbReference>
<dbReference type="EMBL" id="FNCE01000007">
    <property type="protein sequence ID" value="SDG24806.1"/>
    <property type="molecule type" value="Genomic_DNA"/>
</dbReference>
<comment type="function">
    <text evidence="3">Involved in the breakdown of putrescine via hydrolysis of the gamma-glutamyl linkage of gamma-glutamyl-gamma-aminobutyrate.</text>
</comment>
<dbReference type="FunFam" id="3.40.50.880:FF:000030">
    <property type="entry name" value="Gamma-glutamyl-gamma-aminobutyrate hydrolase PuuD"/>
    <property type="match status" value="1"/>
</dbReference>
<dbReference type="PANTHER" id="PTHR43235">
    <property type="entry name" value="GLUTAMINE AMIDOTRANSFERASE PB2B2.05-RELATED"/>
    <property type="match status" value="1"/>
</dbReference>
<dbReference type="InterPro" id="IPR029062">
    <property type="entry name" value="Class_I_gatase-like"/>
</dbReference>
<evidence type="ECO:0000256" key="3">
    <source>
        <dbReference type="ARBA" id="ARBA00055068"/>
    </source>
</evidence>
<dbReference type="RefSeq" id="WP_090020457.1">
    <property type="nucleotide sequence ID" value="NZ_FNCE01000007.1"/>
</dbReference>
<name>A0A1G7SP11_9PROT</name>
<dbReference type="PANTHER" id="PTHR43235:SF1">
    <property type="entry name" value="GLUTAMINE AMIDOTRANSFERASE PB2B2.05-RELATED"/>
    <property type="match status" value="1"/>
</dbReference>
<dbReference type="Proteomes" id="UP000199415">
    <property type="component" value="Unassembled WGS sequence"/>
</dbReference>
<dbReference type="STRING" id="1082479.SAMN05216241_10790"/>
<protein>
    <recommendedName>
        <fullName evidence="5">gamma-glutamyl-gamma-aminobutyrate hydrolase</fullName>
        <ecNumber evidence="5">3.5.1.94</ecNumber>
    </recommendedName>
</protein>
<organism evidence="6 7">
    <name type="scientific">Limimonas halophila</name>
    <dbReference type="NCBI Taxonomy" id="1082479"/>
    <lineage>
        <taxon>Bacteria</taxon>
        <taxon>Pseudomonadati</taxon>
        <taxon>Pseudomonadota</taxon>
        <taxon>Alphaproteobacteria</taxon>
        <taxon>Rhodospirillales</taxon>
        <taxon>Rhodovibrionaceae</taxon>
        <taxon>Limimonas</taxon>
    </lineage>
</organism>
<dbReference type="EC" id="3.5.1.94" evidence="5"/>
<comment type="similarity">
    <text evidence="1">Belongs to the peptidase C26 family.</text>
</comment>
<evidence type="ECO:0000313" key="7">
    <source>
        <dbReference type="Proteomes" id="UP000199415"/>
    </source>
</evidence>
<dbReference type="Gene3D" id="3.40.50.880">
    <property type="match status" value="1"/>
</dbReference>
<evidence type="ECO:0000256" key="4">
    <source>
        <dbReference type="ARBA" id="ARBA00060634"/>
    </source>
</evidence>
<accession>A0A1G7SP11</accession>
<evidence type="ECO:0000313" key="6">
    <source>
        <dbReference type="EMBL" id="SDG24806.1"/>
    </source>
</evidence>
<dbReference type="PROSITE" id="PS51273">
    <property type="entry name" value="GATASE_TYPE_1"/>
    <property type="match status" value="1"/>
</dbReference>
<sequence length="254" mass="27002">MTAKPLIALPACRMTADGLTFHTIGDKYVRAVAEAADALPVMLPSLADAVDPTEILARVDGIVLTGSPSNVHPEAYGAAAHEKAEPYDVARDATTLPLIRAAVARGVPLLAICRGMQELNVAFGGTLYARVHEVPGRHDHRKPEGDLDTRYGPKHRIALTPGGVLARLVGGEELWVNSLHWQGVAEPARTLAVEATAEDGTIEAMSLPDARGFVLGVQWHPEYEAAANPTSRAILGAFGEAARQYRAGLVRESV</sequence>
<dbReference type="CDD" id="cd01745">
    <property type="entry name" value="GATase1_2"/>
    <property type="match status" value="1"/>
</dbReference>
<reference evidence="6 7" key="1">
    <citation type="submission" date="2016-10" db="EMBL/GenBank/DDBJ databases">
        <authorList>
            <person name="de Groot N.N."/>
        </authorList>
    </citation>
    <scope>NUCLEOTIDE SEQUENCE [LARGE SCALE GENOMIC DNA]</scope>
    <source>
        <strain evidence="6 7">DSM 25584</strain>
    </source>
</reference>
<dbReference type="InterPro" id="IPR044668">
    <property type="entry name" value="PuuD-like"/>
</dbReference>